<dbReference type="SMART" id="SM00267">
    <property type="entry name" value="GGDEF"/>
    <property type="match status" value="1"/>
</dbReference>
<dbReference type="InterPro" id="IPR000160">
    <property type="entry name" value="GGDEF_dom"/>
</dbReference>
<dbReference type="PROSITE" id="PS50887">
    <property type="entry name" value="GGDEF"/>
    <property type="match status" value="1"/>
</dbReference>
<dbReference type="Pfam" id="PF00990">
    <property type="entry name" value="GGDEF"/>
    <property type="match status" value="1"/>
</dbReference>
<dbReference type="EC" id="2.7.7.65" evidence="1"/>
<dbReference type="NCBIfam" id="TIGR00254">
    <property type="entry name" value="GGDEF"/>
    <property type="match status" value="1"/>
</dbReference>
<gene>
    <name evidence="4" type="ORF">ACFOFO_12830</name>
</gene>
<comment type="caution">
    <text evidence="4">The sequence shown here is derived from an EMBL/GenBank/DDBJ whole genome shotgun (WGS) entry which is preliminary data.</text>
</comment>
<reference evidence="5" key="1">
    <citation type="journal article" date="2019" name="Int. J. Syst. Evol. Microbiol.">
        <title>The Global Catalogue of Microorganisms (GCM) 10K type strain sequencing project: providing services to taxonomists for standard genome sequencing and annotation.</title>
        <authorList>
            <consortium name="The Broad Institute Genomics Platform"/>
            <consortium name="The Broad Institute Genome Sequencing Center for Infectious Disease"/>
            <person name="Wu L."/>
            <person name="Ma J."/>
        </authorList>
    </citation>
    <scope>NUCLEOTIDE SEQUENCE [LARGE SCALE GENOMIC DNA]</scope>
    <source>
        <strain evidence="5">KCTC 42986</strain>
    </source>
</reference>
<dbReference type="EMBL" id="JBHRTP010000038">
    <property type="protein sequence ID" value="MFC3108833.1"/>
    <property type="molecule type" value="Genomic_DNA"/>
</dbReference>
<dbReference type="Gene3D" id="3.30.70.270">
    <property type="match status" value="1"/>
</dbReference>
<keyword evidence="4" id="KW-0548">Nucleotidyltransferase</keyword>
<dbReference type="InterPro" id="IPR050469">
    <property type="entry name" value="Diguanylate_Cyclase"/>
</dbReference>
<keyword evidence="4" id="KW-0808">Transferase</keyword>
<feature type="coiled-coil region" evidence="2">
    <location>
        <begin position="153"/>
        <end position="180"/>
    </location>
</feature>
<dbReference type="PANTHER" id="PTHR45138">
    <property type="entry name" value="REGULATORY COMPONENTS OF SENSORY TRANSDUCTION SYSTEM"/>
    <property type="match status" value="1"/>
</dbReference>
<organism evidence="4 5">
    <name type="scientific">Undibacterium arcticum</name>
    <dbReference type="NCBI Taxonomy" id="1762892"/>
    <lineage>
        <taxon>Bacteria</taxon>
        <taxon>Pseudomonadati</taxon>
        <taxon>Pseudomonadota</taxon>
        <taxon>Betaproteobacteria</taxon>
        <taxon>Burkholderiales</taxon>
        <taxon>Oxalobacteraceae</taxon>
        <taxon>Undibacterium</taxon>
    </lineage>
</organism>
<dbReference type="SUPFAM" id="SSF55781">
    <property type="entry name" value="GAF domain-like"/>
    <property type="match status" value="1"/>
</dbReference>
<dbReference type="RefSeq" id="WP_390331704.1">
    <property type="nucleotide sequence ID" value="NZ_JBHRTP010000038.1"/>
</dbReference>
<dbReference type="SUPFAM" id="SSF55073">
    <property type="entry name" value="Nucleotide cyclase"/>
    <property type="match status" value="1"/>
</dbReference>
<dbReference type="PANTHER" id="PTHR45138:SF24">
    <property type="entry name" value="DIGUANYLATE CYCLASE DGCC-RELATED"/>
    <property type="match status" value="1"/>
</dbReference>
<dbReference type="InterPro" id="IPR003018">
    <property type="entry name" value="GAF"/>
</dbReference>
<evidence type="ECO:0000313" key="4">
    <source>
        <dbReference type="EMBL" id="MFC3108833.1"/>
    </source>
</evidence>
<accession>A0ABV7F188</accession>
<name>A0ABV7F188_9BURK</name>
<dbReference type="InterPro" id="IPR043128">
    <property type="entry name" value="Rev_trsase/Diguanyl_cyclase"/>
</dbReference>
<feature type="domain" description="GGDEF" evidence="3">
    <location>
        <begin position="211"/>
        <end position="345"/>
    </location>
</feature>
<evidence type="ECO:0000313" key="5">
    <source>
        <dbReference type="Proteomes" id="UP001595530"/>
    </source>
</evidence>
<keyword evidence="2" id="KW-0175">Coiled coil</keyword>
<dbReference type="CDD" id="cd01949">
    <property type="entry name" value="GGDEF"/>
    <property type="match status" value="1"/>
</dbReference>
<evidence type="ECO:0000259" key="3">
    <source>
        <dbReference type="PROSITE" id="PS50887"/>
    </source>
</evidence>
<evidence type="ECO:0000256" key="1">
    <source>
        <dbReference type="ARBA" id="ARBA00012528"/>
    </source>
</evidence>
<dbReference type="Proteomes" id="UP001595530">
    <property type="component" value="Unassembled WGS sequence"/>
</dbReference>
<keyword evidence="5" id="KW-1185">Reference proteome</keyword>
<protein>
    <recommendedName>
        <fullName evidence="1">diguanylate cyclase</fullName>
        <ecNumber evidence="1">2.7.7.65</ecNumber>
    </recommendedName>
</protein>
<dbReference type="GO" id="GO:0052621">
    <property type="term" value="F:diguanylate cyclase activity"/>
    <property type="evidence" value="ECO:0007669"/>
    <property type="project" value="UniProtKB-EC"/>
</dbReference>
<evidence type="ECO:0000256" key="2">
    <source>
        <dbReference type="SAM" id="Coils"/>
    </source>
</evidence>
<sequence>MTNLDLSSQLHTQGFGGGSSQLLSRFPAGEIDLQVQRIERIGLRLFGVASCIVSFGDASAAFAIGERSMGAIEAAFCDSIPIANDPVIVMDARVEGPLSKHRSVMGAPYIRFFAAQPIFNGDQQAVGSVNLIDYTARDFEVEDRQMLADLAKLVELELRVSKLNESQLDLQKKNRNLRRESMVDPLIGTWNRAAITRLLTLEADRCGKEQKPLSLVFVDIDSFKAINDSHGHPAGDTVLLKAASRLRSCIRPHDALGRYEGEKFMVVLPGASHIIAMAVAERMRLAVMSQVEQIGNTALKLTVSCGTVSTDRFPSATTEELIIQADCALRAAKQGGRNCVVQAVPPST</sequence>
<proteinExistence type="predicted"/>
<dbReference type="Pfam" id="PF01590">
    <property type="entry name" value="GAF"/>
    <property type="match status" value="1"/>
</dbReference>
<dbReference type="InterPro" id="IPR029787">
    <property type="entry name" value="Nucleotide_cyclase"/>
</dbReference>